<evidence type="ECO:0000256" key="1">
    <source>
        <dbReference type="SAM" id="MobiDB-lite"/>
    </source>
</evidence>
<keyword evidence="3" id="KW-0371">Homeobox</keyword>
<protein>
    <submittedName>
        <fullName evidence="3">Zinc finger homeobox protein 2</fullName>
    </submittedName>
</protein>
<accession>A0A1D1YLQ5</accession>
<gene>
    <name evidence="3" type="primary">ZFHX2</name>
    <name evidence="3" type="ORF">g.149598</name>
</gene>
<feature type="compositionally biased region" description="Low complexity" evidence="1">
    <location>
        <begin position="129"/>
        <end position="176"/>
    </location>
</feature>
<dbReference type="GO" id="GO:0003677">
    <property type="term" value="F:DNA binding"/>
    <property type="evidence" value="ECO:0007669"/>
    <property type="project" value="UniProtKB-KW"/>
</dbReference>
<keyword evidence="3" id="KW-0238">DNA-binding</keyword>
<feature type="region of interest" description="Disordered" evidence="1">
    <location>
        <begin position="115"/>
        <end position="176"/>
    </location>
</feature>
<reference evidence="3" key="1">
    <citation type="submission" date="2015-07" db="EMBL/GenBank/DDBJ databases">
        <title>Transcriptome Assembly of Anthurium amnicola.</title>
        <authorList>
            <person name="Suzuki J."/>
        </authorList>
    </citation>
    <scope>NUCLEOTIDE SEQUENCE</scope>
</reference>
<evidence type="ECO:0000256" key="2">
    <source>
        <dbReference type="SAM" id="SignalP"/>
    </source>
</evidence>
<organism evidence="3">
    <name type="scientific">Anthurium amnicola</name>
    <dbReference type="NCBI Taxonomy" id="1678845"/>
    <lineage>
        <taxon>Eukaryota</taxon>
        <taxon>Viridiplantae</taxon>
        <taxon>Streptophyta</taxon>
        <taxon>Embryophyta</taxon>
        <taxon>Tracheophyta</taxon>
        <taxon>Spermatophyta</taxon>
        <taxon>Magnoliopsida</taxon>
        <taxon>Liliopsida</taxon>
        <taxon>Araceae</taxon>
        <taxon>Pothoideae</taxon>
        <taxon>Potheae</taxon>
        <taxon>Anthurium</taxon>
    </lineage>
</organism>
<dbReference type="AlphaFoldDB" id="A0A1D1YLQ5"/>
<evidence type="ECO:0000313" key="3">
    <source>
        <dbReference type="EMBL" id="JAT55574.1"/>
    </source>
</evidence>
<feature type="chain" id="PRO_5008900312" evidence="2">
    <location>
        <begin position="24"/>
        <end position="196"/>
    </location>
</feature>
<proteinExistence type="predicted"/>
<keyword evidence="2" id="KW-0732">Signal</keyword>
<dbReference type="EMBL" id="GDJX01012362">
    <property type="protein sequence ID" value="JAT55574.1"/>
    <property type="molecule type" value="Transcribed_RNA"/>
</dbReference>
<sequence length="196" mass="19849">MMRSSKNIAALLILVVLAVFVSADITVLNTPPTLIQNQIYQITWTYAGPADAKGQLIITDSVSNTPKLISAAVPLQPNSFPWTVDVGPGKYYFTLTEAGTANTKTSGVFSVVANDGTTPPGSNTTVPATPVSTGGVSTTTSSSTTSTTSATSKPTAPAGSGGSSAPSAPPSDGSKPASSIFVTVLLPLVFAIVQMI</sequence>
<feature type="signal peptide" evidence="2">
    <location>
        <begin position="1"/>
        <end position="23"/>
    </location>
</feature>
<name>A0A1D1YLQ5_9ARAE</name>
<feature type="compositionally biased region" description="Polar residues" evidence="1">
    <location>
        <begin position="115"/>
        <end position="127"/>
    </location>
</feature>